<organism evidence="2 3">
    <name type="scientific">Caerostris extrusa</name>
    <name type="common">Bark spider</name>
    <name type="synonym">Caerostris bankana</name>
    <dbReference type="NCBI Taxonomy" id="172846"/>
    <lineage>
        <taxon>Eukaryota</taxon>
        <taxon>Metazoa</taxon>
        <taxon>Ecdysozoa</taxon>
        <taxon>Arthropoda</taxon>
        <taxon>Chelicerata</taxon>
        <taxon>Arachnida</taxon>
        <taxon>Araneae</taxon>
        <taxon>Araneomorphae</taxon>
        <taxon>Entelegynae</taxon>
        <taxon>Araneoidea</taxon>
        <taxon>Araneidae</taxon>
        <taxon>Caerostris</taxon>
    </lineage>
</organism>
<dbReference type="InterPro" id="IPR011989">
    <property type="entry name" value="ARM-like"/>
</dbReference>
<keyword evidence="3" id="KW-1185">Reference proteome</keyword>
<feature type="region of interest" description="Disordered" evidence="1">
    <location>
        <begin position="69"/>
        <end position="99"/>
    </location>
</feature>
<proteinExistence type="predicted"/>
<protein>
    <submittedName>
        <fullName evidence="2">Uncharacterized protein</fullName>
    </submittedName>
</protein>
<evidence type="ECO:0000313" key="3">
    <source>
        <dbReference type="Proteomes" id="UP001054945"/>
    </source>
</evidence>
<dbReference type="EMBL" id="BPLR01004456">
    <property type="protein sequence ID" value="GIX94963.1"/>
    <property type="molecule type" value="Genomic_DNA"/>
</dbReference>
<evidence type="ECO:0000313" key="2">
    <source>
        <dbReference type="EMBL" id="GIX94963.1"/>
    </source>
</evidence>
<dbReference type="Proteomes" id="UP001054945">
    <property type="component" value="Unassembled WGS sequence"/>
</dbReference>
<evidence type="ECO:0000256" key="1">
    <source>
        <dbReference type="SAM" id="MobiDB-lite"/>
    </source>
</evidence>
<gene>
    <name evidence="2" type="ORF">CEXT_670031</name>
</gene>
<reference evidence="2 3" key="1">
    <citation type="submission" date="2021-06" db="EMBL/GenBank/DDBJ databases">
        <title>Caerostris extrusa draft genome.</title>
        <authorList>
            <person name="Kono N."/>
            <person name="Arakawa K."/>
        </authorList>
    </citation>
    <scope>NUCLEOTIDE SEQUENCE [LARGE SCALE GENOMIC DNA]</scope>
</reference>
<name>A0AAV4PD52_CAEEX</name>
<accession>A0AAV4PD52</accession>
<sequence>MSERGNEAPRVVCAIFRNLLEKPKELQIRRHNALMMIQCKILQCLDFLETRKDLTKDPEFVENFEKRNQYKNQNRHQHLNDENCQTTVEDIQQKKHELE</sequence>
<comment type="caution">
    <text evidence="2">The sequence shown here is derived from an EMBL/GenBank/DDBJ whole genome shotgun (WGS) entry which is preliminary data.</text>
</comment>
<dbReference type="AlphaFoldDB" id="A0AAV4PD52"/>
<dbReference type="Gene3D" id="1.25.10.10">
    <property type="entry name" value="Leucine-rich Repeat Variant"/>
    <property type="match status" value="1"/>
</dbReference>